<evidence type="ECO:0000256" key="1">
    <source>
        <dbReference type="SAM" id="SignalP"/>
    </source>
</evidence>
<evidence type="ECO:0000313" key="3">
    <source>
        <dbReference type="Proteomes" id="UP001144036"/>
    </source>
</evidence>
<gene>
    <name evidence="2" type="ORF">OUY22_16490</name>
</gene>
<feature type="chain" id="PRO_5045209863" description="DUF3558 domain-containing protein" evidence="1">
    <location>
        <begin position="23"/>
        <end position="159"/>
    </location>
</feature>
<organism evidence="2 3">
    <name type="scientific">Nonomuraea corallina</name>
    <dbReference type="NCBI Taxonomy" id="2989783"/>
    <lineage>
        <taxon>Bacteria</taxon>
        <taxon>Bacillati</taxon>
        <taxon>Actinomycetota</taxon>
        <taxon>Actinomycetes</taxon>
        <taxon>Streptosporangiales</taxon>
        <taxon>Streptosporangiaceae</taxon>
        <taxon>Nonomuraea</taxon>
    </lineage>
</organism>
<evidence type="ECO:0000313" key="2">
    <source>
        <dbReference type="EMBL" id="MDA0635018.1"/>
    </source>
</evidence>
<reference evidence="2" key="1">
    <citation type="submission" date="2022-11" db="EMBL/GenBank/DDBJ databases">
        <title>Nonomuraea corallina sp. nov., a new species of the genus Nonomuraea isolated from sea side sediment in Thai sea.</title>
        <authorList>
            <person name="Ngamcharungchit C."/>
            <person name="Matsumoto A."/>
            <person name="Suriyachadkun C."/>
            <person name="Panbangred W."/>
            <person name="Inahashi Y."/>
            <person name="Intra B."/>
        </authorList>
    </citation>
    <scope>NUCLEOTIDE SEQUENCE</scope>
    <source>
        <strain evidence="2">MCN248</strain>
    </source>
</reference>
<feature type="signal peptide" evidence="1">
    <location>
        <begin position="1"/>
        <end position="22"/>
    </location>
</feature>
<evidence type="ECO:0008006" key="4">
    <source>
        <dbReference type="Google" id="ProtNLM"/>
    </source>
</evidence>
<sequence>MRRLASVFLTLSLAACGPSAPAPQIARPSPVAAVAGPVLSCGAAFVEIAAMPPGTTRSGTFRQVKSLTRKLKVRGEIWSRGAERLHVGVVCGVRTAEEFATLVPRATLGMHHGKPALSWDTGGGVHHFMWLERPGIAVCIAATPGLSTEIDRIADAVTG</sequence>
<keyword evidence="1" id="KW-0732">Signal</keyword>
<protein>
    <recommendedName>
        <fullName evidence="4">DUF3558 domain-containing protein</fullName>
    </recommendedName>
</protein>
<proteinExistence type="predicted"/>
<dbReference type="RefSeq" id="WP_270155854.1">
    <property type="nucleotide sequence ID" value="NZ_JAPNNL010000057.1"/>
</dbReference>
<keyword evidence="3" id="KW-1185">Reference proteome</keyword>
<dbReference type="EMBL" id="JAPNNL010000057">
    <property type="protein sequence ID" value="MDA0635018.1"/>
    <property type="molecule type" value="Genomic_DNA"/>
</dbReference>
<dbReference type="Proteomes" id="UP001144036">
    <property type="component" value="Unassembled WGS sequence"/>
</dbReference>
<name>A0ABT4SCT0_9ACTN</name>
<accession>A0ABT4SCT0</accession>
<dbReference type="PROSITE" id="PS51257">
    <property type="entry name" value="PROKAR_LIPOPROTEIN"/>
    <property type="match status" value="1"/>
</dbReference>
<comment type="caution">
    <text evidence="2">The sequence shown here is derived from an EMBL/GenBank/DDBJ whole genome shotgun (WGS) entry which is preliminary data.</text>
</comment>